<gene>
    <name evidence="5 6" type="primary">ubiG</name>
    <name evidence="6" type="ORF">Ark11_1406</name>
</gene>
<dbReference type="Proteomes" id="UP000198651">
    <property type="component" value="Chromosome I"/>
</dbReference>
<dbReference type="RefSeq" id="WP_092343353.1">
    <property type="nucleotide sequence ID" value="NZ_LN906597.1"/>
</dbReference>
<feature type="binding site" evidence="5">
    <location>
        <position position="47"/>
    </location>
    <ligand>
        <name>S-adenosyl-L-methionine</name>
        <dbReference type="ChEBI" id="CHEBI:59789"/>
    </ligand>
</feature>
<dbReference type="Pfam" id="PF13489">
    <property type="entry name" value="Methyltransf_23"/>
    <property type="match status" value="1"/>
</dbReference>
<evidence type="ECO:0000313" key="6">
    <source>
        <dbReference type="EMBL" id="CUT18206.1"/>
    </source>
</evidence>
<dbReference type="GO" id="GO:0010420">
    <property type="term" value="F:polyprenyldihydroxybenzoate methyltransferase activity"/>
    <property type="evidence" value="ECO:0007669"/>
    <property type="project" value="InterPro"/>
</dbReference>
<dbReference type="UniPathway" id="UPA00232"/>
<dbReference type="NCBIfam" id="TIGR01983">
    <property type="entry name" value="UbiG"/>
    <property type="match status" value="1"/>
</dbReference>
<reference evidence="7" key="1">
    <citation type="submission" date="2015-11" db="EMBL/GenBank/DDBJ databases">
        <authorList>
            <person name="Seth-Smith H.M.B."/>
        </authorList>
    </citation>
    <scope>NUCLEOTIDE SEQUENCE [LARGE SCALE GENOMIC DNA]</scope>
    <source>
        <strain evidence="7">2013Ark11</strain>
    </source>
</reference>
<dbReference type="CDD" id="cd02440">
    <property type="entry name" value="AdoMet_MTases"/>
    <property type="match status" value="1"/>
</dbReference>
<dbReference type="EC" id="2.1.1.64" evidence="5"/>
<comment type="pathway">
    <text evidence="5">Cofactor biosynthesis; ubiquinone biosynthesis.</text>
</comment>
<dbReference type="EMBL" id="LN906597">
    <property type="protein sequence ID" value="CUT18206.1"/>
    <property type="molecule type" value="Genomic_DNA"/>
</dbReference>
<protein>
    <recommendedName>
        <fullName evidence="5">Ubiquinone biosynthesis O-methyltransferase</fullName>
    </recommendedName>
    <alternativeName>
        <fullName evidence="5">2-polyprenyl-6-hydroxyphenol methylase</fullName>
        <ecNumber evidence="5">2.1.1.222</ecNumber>
    </alternativeName>
    <alternativeName>
        <fullName evidence="5">3-demethylubiquinone 3-O-methyltransferase</fullName>
        <ecNumber evidence="5">2.1.1.64</ecNumber>
    </alternativeName>
</protein>
<comment type="catalytic activity">
    <reaction evidence="5">
        <text>a 3-demethylubiquinol + S-adenosyl-L-methionine = a ubiquinol + S-adenosyl-L-homocysteine + H(+)</text>
        <dbReference type="Rhea" id="RHEA:44380"/>
        <dbReference type="Rhea" id="RHEA-COMP:9566"/>
        <dbReference type="Rhea" id="RHEA-COMP:10914"/>
        <dbReference type="ChEBI" id="CHEBI:15378"/>
        <dbReference type="ChEBI" id="CHEBI:17976"/>
        <dbReference type="ChEBI" id="CHEBI:57856"/>
        <dbReference type="ChEBI" id="CHEBI:59789"/>
        <dbReference type="ChEBI" id="CHEBI:84422"/>
        <dbReference type="EC" id="2.1.1.64"/>
    </reaction>
</comment>
<evidence type="ECO:0000256" key="4">
    <source>
        <dbReference type="ARBA" id="ARBA00022691"/>
    </source>
</evidence>
<keyword evidence="6" id="KW-0830">Ubiquinone</keyword>
<feature type="binding site" evidence="5">
    <location>
        <position position="28"/>
    </location>
    <ligand>
        <name>S-adenosyl-L-methionine</name>
        <dbReference type="ChEBI" id="CHEBI:59789"/>
    </ligand>
</feature>
<keyword evidence="4 5" id="KW-0949">S-adenosyl-L-methionine</keyword>
<name>A0A0S4M3E0_9BURK</name>
<evidence type="ECO:0000313" key="7">
    <source>
        <dbReference type="Proteomes" id="UP000198651"/>
    </source>
</evidence>
<dbReference type="PANTHER" id="PTHR43464:SF19">
    <property type="entry name" value="UBIQUINONE BIOSYNTHESIS O-METHYLTRANSFERASE, MITOCHONDRIAL"/>
    <property type="match status" value="1"/>
</dbReference>
<keyword evidence="7" id="KW-1185">Reference proteome</keyword>
<proteinExistence type="inferred from homology"/>
<keyword evidence="2 5" id="KW-0808">Transferase</keyword>
<evidence type="ECO:0000256" key="1">
    <source>
        <dbReference type="ARBA" id="ARBA00022603"/>
    </source>
</evidence>
<dbReference type="SUPFAM" id="SSF53335">
    <property type="entry name" value="S-adenosyl-L-methionine-dependent methyltransferases"/>
    <property type="match status" value="1"/>
</dbReference>
<dbReference type="PANTHER" id="PTHR43464">
    <property type="entry name" value="METHYLTRANSFERASE"/>
    <property type="match status" value="1"/>
</dbReference>
<dbReference type="EC" id="2.1.1.222" evidence="5"/>
<dbReference type="GO" id="GO:0032259">
    <property type="term" value="P:methylation"/>
    <property type="evidence" value="ECO:0007669"/>
    <property type="project" value="UniProtKB-KW"/>
</dbReference>
<feature type="binding site" evidence="5">
    <location>
        <position position="68"/>
    </location>
    <ligand>
        <name>S-adenosyl-L-methionine</name>
        <dbReference type="ChEBI" id="CHEBI:59789"/>
    </ligand>
</feature>
<feature type="binding site" evidence="5">
    <location>
        <position position="112"/>
    </location>
    <ligand>
        <name>S-adenosyl-L-methionine</name>
        <dbReference type="ChEBI" id="CHEBI:59789"/>
    </ligand>
</feature>
<organism evidence="6 7">
    <name type="scientific">Candidatus Ichthyocystis hellenicum</name>
    <dbReference type="NCBI Taxonomy" id="1561003"/>
    <lineage>
        <taxon>Bacteria</taxon>
        <taxon>Pseudomonadati</taxon>
        <taxon>Pseudomonadota</taxon>
        <taxon>Betaproteobacteria</taxon>
        <taxon>Burkholderiales</taxon>
        <taxon>Candidatus Ichthyocystis</taxon>
    </lineage>
</organism>
<comment type="function">
    <text evidence="5">O-methyltransferase that catalyzes the 2 O-methylation steps in the ubiquinone biosynthetic pathway.</text>
</comment>
<evidence type="ECO:0000256" key="2">
    <source>
        <dbReference type="ARBA" id="ARBA00022679"/>
    </source>
</evidence>
<dbReference type="AlphaFoldDB" id="A0A0S4M3E0"/>
<comment type="similarity">
    <text evidence="5">Belongs to the methyltransferase superfamily. UbiG/COQ3 family.</text>
</comment>
<dbReference type="STRING" id="1561003.Ark11_1406"/>
<dbReference type="InterPro" id="IPR029063">
    <property type="entry name" value="SAM-dependent_MTases_sf"/>
</dbReference>
<dbReference type="HAMAP" id="MF_00472">
    <property type="entry name" value="UbiG"/>
    <property type="match status" value="1"/>
</dbReference>
<keyword evidence="1 5" id="KW-0489">Methyltransferase</keyword>
<dbReference type="PATRIC" id="fig|1561003.3.peg.1451"/>
<dbReference type="InterPro" id="IPR010233">
    <property type="entry name" value="UbiG_MeTrfase"/>
</dbReference>
<comment type="catalytic activity">
    <reaction evidence="5">
        <text>a 3-(all-trans-polyprenyl)benzene-1,2-diol + S-adenosyl-L-methionine = a 2-methoxy-6-(all-trans-polyprenyl)phenol + S-adenosyl-L-homocysteine + H(+)</text>
        <dbReference type="Rhea" id="RHEA:31411"/>
        <dbReference type="Rhea" id="RHEA-COMP:9550"/>
        <dbReference type="Rhea" id="RHEA-COMP:9551"/>
        <dbReference type="ChEBI" id="CHEBI:15378"/>
        <dbReference type="ChEBI" id="CHEBI:57856"/>
        <dbReference type="ChEBI" id="CHEBI:59789"/>
        <dbReference type="ChEBI" id="CHEBI:62729"/>
        <dbReference type="ChEBI" id="CHEBI:62731"/>
        <dbReference type="EC" id="2.1.1.222"/>
    </reaction>
</comment>
<dbReference type="GO" id="GO:0061542">
    <property type="term" value="F:3-demethylubiquinol 3-O-methyltransferase activity"/>
    <property type="evidence" value="ECO:0007669"/>
    <property type="project" value="UniProtKB-UniRule"/>
</dbReference>
<evidence type="ECO:0000256" key="3">
    <source>
        <dbReference type="ARBA" id="ARBA00022688"/>
    </source>
</evidence>
<dbReference type="GO" id="GO:0102208">
    <property type="term" value="F:2-polyprenyl-6-hydroxyphenol methylase activity"/>
    <property type="evidence" value="ECO:0007669"/>
    <property type="project" value="UniProtKB-EC"/>
</dbReference>
<sequence length="222" mass="24659">MDVFDDLSSVWWDDQGPMKVLHHINPVRMAFINSIISLQGKLVLDIGCGGGILSESLVRSGAEVIGVDRSSSLIDVAKLHAASELLAIDYKHATVDDLLETHKDSFDCIVCMEVIEHVSSPRVFIGQCIKLLKEGGYIILSTINRTAKSYFLTIVIAEYILSIITRGTHDWSCFIKPSELSVWLEEYGLLVRNVKGLHYNPMTHSASLSSSVDVNYFMVAQK</sequence>
<dbReference type="OrthoDB" id="9801538at2"/>
<dbReference type="Gene3D" id="3.40.50.150">
    <property type="entry name" value="Vaccinia Virus protein VP39"/>
    <property type="match status" value="1"/>
</dbReference>
<keyword evidence="3 5" id="KW-0831">Ubiquinone biosynthesis</keyword>
<evidence type="ECO:0000256" key="5">
    <source>
        <dbReference type="HAMAP-Rule" id="MF_00472"/>
    </source>
</evidence>
<accession>A0A0S4M3E0</accession>